<dbReference type="EMBL" id="GBRH01178060">
    <property type="protein sequence ID" value="JAE19836.1"/>
    <property type="molecule type" value="Transcribed_RNA"/>
</dbReference>
<reference evidence="1" key="1">
    <citation type="submission" date="2014-09" db="EMBL/GenBank/DDBJ databases">
        <authorList>
            <person name="Magalhaes I.L.F."/>
            <person name="Oliveira U."/>
            <person name="Santos F.R."/>
            <person name="Vidigal T.H.D.A."/>
            <person name="Brescovit A.D."/>
            <person name="Santos A.J."/>
        </authorList>
    </citation>
    <scope>NUCLEOTIDE SEQUENCE</scope>
    <source>
        <tissue evidence="1">Shoot tissue taken approximately 20 cm above the soil surface</tissue>
    </source>
</reference>
<protein>
    <submittedName>
        <fullName evidence="1">Uncharacterized protein</fullName>
    </submittedName>
</protein>
<reference evidence="1" key="2">
    <citation type="journal article" date="2015" name="Data Brief">
        <title>Shoot transcriptome of the giant reed, Arundo donax.</title>
        <authorList>
            <person name="Barrero R.A."/>
            <person name="Guerrero F.D."/>
            <person name="Moolhuijzen P."/>
            <person name="Goolsby J.A."/>
            <person name="Tidwell J."/>
            <person name="Bellgard S.E."/>
            <person name="Bellgard M.I."/>
        </authorList>
    </citation>
    <scope>NUCLEOTIDE SEQUENCE</scope>
    <source>
        <tissue evidence="1">Shoot tissue taken approximately 20 cm above the soil surface</tissue>
    </source>
</reference>
<proteinExistence type="predicted"/>
<evidence type="ECO:0000313" key="1">
    <source>
        <dbReference type="EMBL" id="JAE19836.1"/>
    </source>
</evidence>
<accession>A0A0A9GBB3</accession>
<dbReference type="AlphaFoldDB" id="A0A0A9GBB3"/>
<name>A0A0A9GBB3_ARUDO</name>
<sequence>MPSLHTHICCRTVAHKLFQNPTLLDRSANPIHRVIYIYIMITHQLSPKYPNVLQPPFWVTRPQ</sequence>
<organism evidence="1">
    <name type="scientific">Arundo donax</name>
    <name type="common">Giant reed</name>
    <name type="synonym">Donax arundinaceus</name>
    <dbReference type="NCBI Taxonomy" id="35708"/>
    <lineage>
        <taxon>Eukaryota</taxon>
        <taxon>Viridiplantae</taxon>
        <taxon>Streptophyta</taxon>
        <taxon>Embryophyta</taxon>
        <taxon>Tracheophyta</taxon>
        <taxon>Spermatophyta</taxon>
        <taxon>Magnoliopsida</taxon>
        <taxon>Liliopsida</taxon>
        <taxon>Poales</taxon>
        <taxon>Poaceae</taxon>
        <taxon>PACMAD clade</taxon>
        <taxon>Arundinoideae</taxon>
        <taxon>Arundineae</taxon>
        <taxon>Arundo</taxon>
    </lineage>
</organism>